<protein>
    <submittedName>
        <fullName evidence="2">Uncharacterized protein</fullName>
    </submittedName>
</protein>
<gene>
    <name evidence="2" type="ORF">QO002_002634</name>
</gene>
<feature type="chain" id="PRO_5045095082" evidence="1">
    <location>
        <begin position="20"/>
        <end position="170"/>
    </location>
</feature>
<feature type="signal peptide" evidence="1">
    <location>
        <begin position="1"/>
        <end position="19"/>
    </location>
</feature>
<name>A0ABU0BS59_9HYPH</name>
<dbReference type="RefSeq" id="WP_307230293.1">
    <property type="nucleotide sequence ID" value="NZ_JAUSVF010000001.1"/>
</dbReference>
<organism evidence="2 3">
    <name type="scientific">Pararhizobium capsulatum DSM 1112</name>
    <dbReference type="NCBI Taxonomy" id="1121113"/>
    <lineage>
        <taxon>Bacteria</taxon>
        <taxon>Pseudomonadati</taxon>
        <taxon>Pseudomonadota</taxon>
        <taxon>Alphaproteobacteria</taxon>
        <taxon>Hyphomicrobiales</taxon>
        <taxon>Rhizobiaceae</taxon>
        <taxon>Rhizobium/Agrobacterium group</taxon>
        <taxon>Pararhizobium</taxon>
    </lineage>
</organism>
<keyword evidence="3" id="KW-1185">Reference proteome</keyword>
<accession>A0ABU0BS59</accession>
<proteinExistence type="predicted"/>
<reference evidence="2 3" key="1">
    <citation type="submission" date="2023-07" db="EMBL/GenBank/DDBJ databases">
        <title>Genomic Encyclopedia of Type Strains, Phase IV (KMG-IV): sequencing the most valuable type-strain genomes for metagenomic binning, comparative biology and taxonomic classification.</title>
        <authorList>
            <person name="Goeker M."/>
        </authorList>
    </citation>
    <scope>NUCLEOTIDE SEQUENCE [LARGE SCALE GENOMIC DNA]</scope>
    <source>
        <strain evidence="2 3">DSM 1112</strain>
    </source>
</reference>
<sequence>MKHRTLLPLFFSVAFAAHAFDPLPPVREIMDEAVNGWSENPTEGKDYFDVDRLDRIYSADFAGIYRAASKFPAYDEGDSPFDYDVIVSGQDSCTLNDLKMEPTGETDGTADVRVTFDNTHCLGERDADWKPTELHFMVKQERGHPVIDDITRAAGSVKEELRAIAEQDGQ</sequence>
<comment type="caution">
    <text evidence="2">The sequence shown here is derived from an EMBL/GenBank/DDBJ whole genome shotgun (WGS) entry which is preliminary data.</text>
</comment>
<dbReference type="Proteomes" id="UP001230207">
    <property type="component" value="Unassembled WGS sequence"/>
</dbReference>
<evidence type="ECO:0000256" key="1">
    <source>
        <dbReference type="SAM" id="SignalP"/>
    </source>
</evidence>
<dbReference type="EMBL" id="JAUSVF010000001">
    <property type="protein sequence ID" value="MDQ0320496.1"/>
    <property type="molecule type" value="Genomic_DNA"/>
</dbReference>
<evidence type="ECO:0000313" key="3">
    <source>
        <dbReference type="Proteomes" id="UP001230207"/>
    </source>
</evidence>
<evidence type="ECO:0000313" key="2">
    <source>
        <dbReference type="EMBL" id="MDQ0320496.1"/>
    </source>
</evidence>
<keyword evidence="1" id="KW-0732">Signal</keyword>